<dbReference type="EMBL" id="CP070368">
    <property type="protein sequence ID" value="QRZ12268.1"/>
    <property type="molecule type" value="Genomic_DNA"/>
</dbReference>
<sequence>MGLMDRFLGAGAAVTTVTNAATGMAEVFRENATRRMELDEEAYARAIAQLSGDFAAQPRGWFDGLMNGLNRMPRPLMTMGTLGLFAYAMVDPQGFGLRMENLNLVPEPLWWLLGAIISFYFGAREAHYFRARPMFRSPSSTGPADPVQAAFQPLEATDPFQDNAALRDWAATTGGN</sequence>
<accession>A0ABX7JFT2</accession>
<reference evidence="1 2" key="1">
    <citation type="submission" date="2021-02" db="EMBL/GenBank/DDBJ databases">
        <title>Paracoccus methylovroum sp.nov., a new methanol and methylamine utilizing methylotrophic denitrifer.</title>
        <authorList>
            <person name="Timsy T."/>
            <person name="Behrendt U."/>
            <person name="Ulrich A."/>
            <person name="Spanner T."/>
            <person name="Foesel B.U."/>
            <person name="Horn M.A."/>
            <person name="Kolb S."/>
        </authorList>
    </citation>
    <scope>NUCLEOTIDE SEQUENCE [LARGE SCALE GENOMIC DNA]</scope>
    <source>
        <strain evidence="1 2">H4-D09</strain>
    </source>
</reference>
<dbReference type="Proteomes" id="UP000663629">
    <property type="component" value="Chromosome 1"/>
</dbReference>
<evidence type="ECO:0000313" key="1">
    <source>
        <dbReference type="EMBL" id="QRZ12268.1"/>
    </source>
</evidence>
<organism evidence="1 2">
    <name type="scientific">Paracoccus methylovorus</name>
    <dbReference type="NCBI Taxonomy" id="2812658"/>
    <lineage>
        <taxon>Bacteria</taxon>
        <taxon>Pseudomonadati</taxon>
        <taxon>Pseudomonadota</taxon>
        <taxon>Alphaproteobacteria</taxon>
        <taxon>Rhodobacterales</taxon>
        <taxon>Paracoccaceae</taxon>
        <taxon>Paracoccus</taxon>
    </lineage>
</organism>
<keyword evidence="2" id="KW-1185">Reference proteome</keyword>
<dbReference type="Pfam" id="PF11351">
    <property type="entry name" value="GTA_holin_3TM"/>
    <property type="match status" value="1"/>
</dbReference>
<dbReference type="RefSeq" id="WP_205293291.1">
    <property type="nucleotide sequence ID" value="NZ_CP070368.1"/>
</dbReference>
<name>A0ABX7JFT2_9RHOB</name>
<evidence type="ECO:0000313" key="2">
    <source>
        <dbReference type="Proteomes" id="UP000663629"/>
    </source>
</evidence>
<dbReference type="InterPro" id="IPR021497">
    <property type="entry name" value="GTA_holin_3TM"/>
</dbReference>
<gene>
    <name evidence="1" type="ORF">JWJ88_06430</name>
</gene>
<proteinExistence type="predicted"/>
<protein>
    <submittedName>
        <fullName evidence="1">Holin family protein</fullName>
    </submittedName>
</protein>